<dbReference type="Pfam" id="PF08448">
    <property type="entry name" value="PAS_4"/>
    <property type="match status" value="1"/>
</dbReference>
<dbReference type="SMART" id="SM00388">
    <property type="entry name" value="HisKA"/>
    <property type="match status" value="1"/>
</dbReference>
<comment type="subcellular location">
    <subcellularLocation>
        <location evidence="3">Cell membrane</location>
    </subcellularLocation>
    <subcellularLocation>
        <location evidence="2">Membrane</location>
        <topology evidence="2">Multi-pass membrane protein</topology>
    </subcellularLocation>
</comment>
<keyword evidence="6" id="KW-0808">Transferase</keyword>
<dbReference type="InterPro" id="IPR005467">
    <property type="entry name" value="His_kinase_dom"/>
</dbReference>
<dbReference type="InterPro" id="IPR036890">
    <property type="entry name" value="HATPase_C_sf"/>
</dbReference>
<dbReference type="GO" id="GO:0007234">
    <property type="term" value="P:osmosensory signaling via phosphorelay pathway"/>
    <property type="evidence" value="ECO:0007669"/>
    <property type="project" value="TreeGrafter"/>
</dbReference>
<dbReference type="PRINTS" id="PR00344">
    <property type="entry name" value="BCTRLSENSOR"/>
</dbReference>
<feature type="transmembrane region" description="Helical" evidence="15">
    <location>
        <begin position="78"/>
        <end position="99"/>
    </location>
</feature>
<dbReference type="CDD" id="cd00082">
    <property type="entry name" value="HisKA"/>
    <property type="match status" value="1"/>
</dbReference>
<dbReference type="EMBL" id="WSTA01000035">
    <property type="protein sequence ID" value="MWB98748.1"/>
    <property type="molecule type" value="Genomic_DNA"/>
</dbReference>
<accession>A0A6I4NWT5</accession>
<evidence type="ECO:0000256" key="11">
    <source>
        <dbReference type="ARBA" id="ARBA00022989"/>
    </source>
</evidence>
<dbReference type="GO" id="GO:0005886">
    <property type="term" value="C:plasma membrane"/>
    <property type="evidence" value="ECO:0007669"/>
    <property type="project" value="UniProtKB-SubCell"/>
</dbReference>
<dbReference type="GO" id="GO:0000155">
    <property type="term" value="F:phosphorelay sensor kinase activity"/>
    <property type="evidence" value="ECO:0007669"/>
    <property type="project" value="InterPro"/>
</dbReference>
<dbReference type="RefSeq" id="WP_160424364.1">
    <property type="nucleotide sequence ID" value="NZ_WSTA01000035.1"/>
</dbReference>
<dbReference type="GO" id="GO:0000156">
    <property type="term" value="F:phosphorelay response regulator activity"/>
    <property type="evidence" value="ECO:0007669"/>
    <property type="project" value="TreeGrafter"/>
</dbReference>
<dbReference type="Pfam" id="PF02518">
    <property type="entry name" value="HATPase_c"/>
    <property type="match status" value="1"/>
</dbReference>
<comment type="catalytic activity">
    <reaction evidence="1">
        <text>ATP + protein L-histidine = ADP + protein N-phospho-L-histidine.</text>
        <dbReference type="EC" id="2.7.13.3"/>
    </reaction>
</comment>
<evidence type="ECO:0000256" key="6">
    <source>
        <dbReference type="ARBA" id="ARBA00022679"/>
    </source>
</evidence>
<dbReference type="CDD" id="cd00130">
    <property type="entry name" value="PAS"/>
    <property type="match status" value="1"/>
</dbReference>
<feature type="domain" description="Histidine kinase" evidence="16">
    <location>
        <begin position="330"/>
        <end position="544"/>
    </location>
</feature>
<evidence type="ECO:0000256" key="3">
    <source>
        <dbReference type="ARBA" id="ARBA00004236"/>
    </source>
</evidence>
<name>A0A6I4NWT5_9MICO</name>
<keyword evidence="13 15" id="KW-0472">Membrane</keyword>
<sequence length="548" mass="59291">MAGSGDRRAGIGSTVDALHDRAVVRSQLLFVVVVILGTFVLELLVPYLVGEPWMVAGILLAFLTTAASIIVRWHRHPALAVAIIPVLDIVAIGLMRIGAPPIGVGLLWIFPTTWLARSFGTAGAVVAVGLASGFIFVSEVMATVPFGVESLLGAIYLPITLVFIASSAVLTARRDAAQRELLGRKTGQLERALRRARRQEVLIVEVLDSVPFGVLRIDRDGHGTLMNRAYARMFGLERDAPDSARLVEVVDADRRRPLAPDEQPFARAARGEEFQALVWAYDSTGSKRALDVVARRLVGSAGEPDGALVAARDATVEVEAVRGRDDLVLSISHDLRTPMTSVLGYLELSLDDPALPERIRSNLEIAERNGNRVLDLVALVLAGSTEDLLPLAPRRVDLVELVRDAIAGLRPLAAQHQVSVRLEAPERLDIDADPERIRRVLDNLLSNAVKYNRLRGRVDLALSSEGEEAVLVVRDTGVGISVEDQPRVFDRFYRSENARNSAAHGTGLGLGIAREVVERHGGSLELASTPGVGTTVTLRLPLRREEAA</sequence>
<feature type="domain" description="PAS" evidence="17">
    <location>
        <begin position="199"/>
        <end position="239"/>
    </location>
</feature>
<evidence type="ECO:0000256" key="7">
    <source>
        <dbReference type="ARBA" id="ARBA00022692"/>
    </source>
</evidence>
<proteinExistence type="predicted"/>
<dbReference type="InterPro" id="IPR003594">
    <property type="entry name" value="HATPase_dom"/>
</dbReference>
<evidence type="ECO:0000256" key="8">
    <source>
        <dbReference type="ARBA" id="ARBA00022741"/>
    </source>
</evidence>
<evidence type="ECO:0000256" key="10">
    <source>
        <dbReference type="ARBA" id="ARBA00022840"/>
    </source>
</evidence>
<dbReference type="InterPro" id="IPR050351">
    <property type="entry name" value="BphY/WalK/GraS-like"/>
</dbReference>
<dbReference type="PANTHER" id="PTHR42878:SF7">
    <property type="entry name" value="SENSOR HISTIDINE KINASE GLRK"/>
    <property type="match status" value="1"/>
</dbReference>
<dbReference type="SUPFAM" id="SSF55785">
    <property type="entry name" value="PYP-like sensor domain (PAS domain)"/>
    <property type="match status" value="1"/>
</dbReference>
<dbReference type="EC" id="2.7.13.3" evidence="4"/>
<dbReference type="InterPro" id="IPR003661">
    <property type="entry name" value="HisK_dim/P_dom"/>
</dbReference>
<dbReference type="InterPro" id="IPR035965">
    <property type="entry name" value="PAS-like_dom_sf"/>
</dbReference>
<dbReference type="GO" id="GO:0005524">
    <property type="term" value="F:ATP binding"/>
    <property type="evidence" value="ECO:0007669"/>
    <property type="project" value="UniProtKB-KW"/>
</dbReference>
<keyword evidence="11 15" id="KW-1133">Transmembrane helix</keyword>
<gene>
    <name evidence="18" type="ORF">GB864_09345</name>
</gene>
<dbReference type="InterPro" id="IPR013656">
    <property type="entry name" value="PAS_4"/>
</dbReference>
<evidence type="ECO:0000259" key="17">
    <source>
        <dbReference type="PROSITE" id="PS50112"/>
    </source>
</evidence>
<dbReference type="CDD" id="cd00075">
    <property type="entry name" value="HATPase"/>
    <property type="match status" value="1"/>
</dbReference>
<evidence type="ECO:0000313" key="18">
    <source>
        <dbReference type="EMBL" id="MWB98748.1"/>
    </source>
</evidence>
<keyword evidence="12" id="KW-0902">Two-component regulatory system</keyword>
<evidence type="ECO:0000259" key="16">
    <source>
        <dbReference type="PROSITE" id="PS50109"/>
    </source>
</evidence>
<dbReference type="Proteomes" id="UP000438182">
    <property type="component" value="Unassembled WGS sequence"/>
</dbReference>
<evidence type="ECO:0000256" key="1">
    <source>
        <dbReference type="ARBA" id="ARBA00000085"/>
    </source>
</evidence>
<keyword evidence="8" id="KW-0547">Nucleotide-binding</keyword>
<dbReference type="Gene3D" id="3.30.450.20">
    <property type="entry name" value="PAS domain"/>
    <property type="match status" value="1"/>
</dbReference>
<dbReference type="AlphaFoldDB" id="A0A6I4NWT5"/>
<keyword evidence="9" id="KW-0418">Kinase</keyword>
<dbReference type="SUPFAM" id="SSF47384">
    <property type="entry name" value="Homodimeric domain of signal transducing histidine kinase"/>
    <property type="match status" value="1"/>
</dbReference>
<evidence type="ECO:0000256" key="4">
    <source>
        <dbReference type="ARBA" id="ARBA00012438"/>
    </source>
</evidence>
<feature type="transmembrane region" description="Helical" evidence="15">
    <location>
        <begin position="150"/>
        <end position="170"/>
    </location>
</feature>
<dbReference type="NCBIfam" id="TIGR00229">
    <property type="entry name" value="sensory_box"/>
    <property type="match status" value="1"/>
</dbReference>
<evidence type="ECO:0000256" key="13">
    <source>
        <dbReference type="ARBA" id="ARBA00023136"/>
    </source>
</evidence>
<dbReference type="Gene3D" id="3.30.565.10">
    <property type="entry name" value="Histidine kinase-like ATPase, C-terminal domain"/>
    <property type="match status" value="1"/>
</dbReference>
<comment type="caution">
    <text evidence="18">The sequence shown here is derived from an EMBL/GenBank/DDBJ whole genome shotgun (WGS) entry which is preliminary data.</text>
</comment>
<dbReference type="Pfam" id="PF00512">
    <property type="entry name" value="HisKA"/>
    <property type="match status" value="1"/>
</dbReference>
<keyword evidence="10" id="KW-0067">ATP-binding</keyword>
<evidence type="ECO:0000256" key="9">
    <source>
        <dbReference type="ARBA" id="ARBA00022777"/>
    </source>
</evidence>
<dbReference type="PROSITE" id="PS50109">
    <property type="entry name" value="HIS_KIN"/>
    <property type="match status" value="1"/>
</dbReference>
<protein>
    <recommendedName>
        <fullName evidence="14">Sensor-like histidine kinase SenX3</fullName>
        <ecNumber evidence="4">2.7.13.3</ecNumber>
    </recommendedName>
</protein>
<dbReference type="InterPro" id="IPR000014">
    <property type="entry name" value="PAS"/>
</dbReference>
<reference evidence="18 19" key="1">
    <citation type="submission" date="2019-12" db="EMBL/GenBank/DDBJ databases">
        <authorList>
            <person name="Kim Y.S."/>
        </authorList>
    </citation>
    <scope>NUCLEOTIDE SEQUENCE [LARGE SCALE GENOMIC DNA]</scope>
    <source>
        <strain evidence="18 19">MMS17-SY077</strain>
    </source>
</reference>
<dbReference type="FunFam" id="3.30.565.10:FF:000006">
    <property type="entry name" value="Sensor histidine kinase WalK"/>
    <property type="match status" value="1"/>
</dbReference>
<evidence type="ECO:0000256" key="5">
    <source>
        <dbReference type="ARBA" id="ARBA00022553"/>
    </source>
</evidence>
<organism evidence="18 19">
    <name type="scientific">Agromyces seonyuensis</name>
    <dbReference type="NCBI Taxonomy" id="2662446"/>
    <lineage>
        <taxon>Bacteria</taxon>
        <taxon>Bacillati</taxon>
        <taxon>Actinomycetota</taxon>
        <taxon>Actinomycetes</taxon>
        <taxon>Micrococcales</taxon>
        <taxon>Microbacteriaceae</taxon>
        <taxon>Agromyces</taxon>
    </lineage>
</organism>
<dbReference type="GO" id="GO:0030295">
    <property type="term" value="F:protein kinase activator activity"/>
    <property type="evidence" value="ECO:0007669"/>
    <property type="project" value="TreeGrafter"/>
</dbReference>
<dbReference type="InterPro" id="IPR004358">
    <property type="entry name" value="Sig_transdc_His_kin-like_C"/>
</dbReference>
<evidence type="ECO:0000256" key="2">
    <source>
        <dbReference type="ARBA" id="ARBA00004141"/>
    </source>
</evidence>
<feature type="transmembrane region" description="Helical" evidence="15">
    <location>
        <begin position="28"/>
        <end position="47"/>
    </location>
</feature>
<keyword evidence="19" id="KW-1185">Reference proteome</keyword>
<evidence type="ECO:0000256" key="12">
    <source>
        <dbReference type="ARBA" id="ARBA00023012"/>
    </source>
</evidence>
<dbReference type="PANTHER" id="PTHR42878">
    <property type="entry name" value="TWO-COMPONENT HISTIDINE KINASE"/>
    <property type="match status" value="1"/>
</dbReference>
<evidence type="ECO:0000256" key="14">
    <source>
        <dbReference type="ARBA" id="ARBA00039401"/>
    </source>
</evidence>
<evidence type="ECO:0000313" key="19">
    <source>
        <dbReference type="Proteomes" id="UP000438182"/>
    </source>
</evidence>
<keyword evidence="5" id="KW-0597">Phosphoprotein</keyword>
<evidence type="ECO:0000256" key="15">
    <source>
        <dbReference type="SAM" id="Phobius"/>
    </source>
</evidence>
<dbReference type="InterPro" id="IPR036097">
    <property type="entry name" value="HisK_dim/P_sf"/>
</dbReference>
<dbReference type="PROSITE" id="PS50112">
    <property type="entry name" value="PAS"/>
    <property type="match status" value="1"/>
</dbReference>
<feature type="transmembrane region" description="Helical" evidence="15">
    <location>
        <begin position="53"/>
        <end position="71"/>
    </location>
</feature>
<keyword evidence="7 15" id="KW-0812">Transmembrane</keyword>
<dbReference type="Gene3D" id="1.10.287.130">
    <property type="match status" value="1"/>
</dbReference>
<dbReference type="SUPFAM" id="SSF55874">
    <property type="entry name" value="ATPase domain of HSP90 chaperone/DNA topoisomerase II/histidine kinase"/>
    <property type="match status" value="1"/>
</dbReference>
<dbReference type="SMART" id="SM00387">
    <property type="entry name" value="HATPase_c"/>
    <property type="match status" value="1"/>
</dbReference>
<feature type="transmembrane region" description="Helical" evidence="15">
    <location>
        <begin position="119"/>
        <end position="138"/>
    </location>
</feature>